<keyword evidence="3" id="KW-0346">Stress response</keyword>
<evidence type="ECO:0000256" key="3">
    <source>
        <dbReference type="ARBA" id="ARBA00023016"/>
    </source>
</evidence>
<dbReference type="PROSITE" id="PS51059">
    <property type="entry name" value="PARP_CATALYTIC"/>
    <property type="match status" value="1"/>
</dbReference>
<reference evidence="7" key="1">
    <citation type="submission" date="2018-02" db="EMBL/GenBank/DDBJ databases">
        <authorList>
            <person name="Cohen D.B."/>
            <person name="Kent A.D."/>
        </authorList>
    </citation>
    <scope>NUCLEOTIDE SEQUENCE</scope>
</reference>
<dbReference type="Pfam" id="PF12174">
    <property type="entry name" value="RST"/>
    <property type="match status" value="1"/>
</dbReference>
<dbReference type="GO" id="GO:0005634">
    <property type="term" value="C:nucleus"/>
    <property type="evidence" value="ECO:0007669"/>
    <property type="project" value="UniProtKB-SubCell"/>
</dbReference>
<evidence type="ECO:0000259" key="5">
    <source>
        <dbReference type="PROSITE" id="PS51059"/>
    </source>
</evidence>
<name>A0A2N9IK26_FAGSY</name>
<protein>
    <recommendedName>
        <fullName evidence="8">PARP</fullName>
    </recommendedName>
</protein>
<proteinExistence type="predicted"/>
<evidence type="ECO:0000313" key="7">
    <source>
        <dbReference type="EMBL" id="SPD24429.1"/>
    </source>
</evidence>
<dbReference type="InterPro" id="IPR044964">
    <property type="entry name" value="RCD1/SRO1-5"/>
</dbReference>
<evidence type="ECO:0008006" key="8">
    <source>
        <dbReference type="Google" id="ProtNLM"/>
    </source>
</evidence>
<evidence type="ECO:0000256" key="4">
    <source>
        <dbReference type="ARBA" id="ARBA00023242"/>
    </source>
</evidence>
<dbReference type="AlphaFoldDB" id="A0A2N9IK26"/>
<dbReference type="Gene3D" id="3.90.228.10">
    <property type="match status" value="1"/>
</dbReference>
<accession>A0A2N9IK26</accession>
<dbReference type="PANTHER" id="PTHR32263">
    <property type="entry name" value="INACTIVE POLY [ADP-RIBOSE] POLYMERASE SRO4-RELATED"/>
    <property type="match status" value="1"/>
</dbReference>
<dbReference type="PROSITE" id="PS51879">
    <property type="entry name" value="RST"/>
    <property type="match status" value="1"/>
</dbReference>
<dbReference type="PANTHER" id="PTHR32263:SF14">
    <property type="entry name" value="INACTIVE POLY [ADP-RIBOSE] POLYMERASE SRO2-RELATED"/>
    <property type="match status" value="1"/>
</dbReference>
<sequence length="315" mass="34609">MDQSDVESQISFTIDDDEISDSGSVCDASATSPLCDFFTSDGFLPIGEANMEHGLIKSSLLLGMGPMGKHTNVVAIHKNFMLSLTRKARFESFKLFSQAVAEKCGGNANVRHGWYGGTRDEIHGIVNHGFSQCGRPNGQSYGVGVHLASLKFPIDCALSSEVDGDGLRHILLCRVIMGNMEAVCPGSTQFHPSSQKFDSGVDNVLAPRRFIVWSANMNSHIFPAFIISFKAPCLKDFQRVQAKVLKPTSLMSFSTLISLLSRLLNPSKMALIDKSYNDFRGRKLTRPQFIHRLRLTAGDKLLVAVLKRHTQGVLC</sequence>
<dbReference type="InterPro" id="IPR012317">
    <property type="entry name" value="Poly(ADP-ribose)pol_cat_dom"/>
</dbReference>
<dbReference type="GO" id="GO:0003950">
    <property type="term" value="F:NAD+ poly-ADP-ribosyltransferase activity"/>
    <property type="evidence" value="ECO:0007669"/>
    <property type="project" value="InterPro"/>
</dbReference>
<dbReference type="SUPFAM" id="SSF56399">
    <property type="entry name" value="ADP-ribosylation"/>
    <property type="match status" value="1"/>
</dbReference>
<organism evidence="7">
    <name type="scientific">Fagus sylvatica</name>
    <name type="common">Beechnut</name>
    <dbReference type="NCBI Taxonomy" id="28930"/>
    <lineage>
        <taxon>Eukaryota</taxon>
        <taxon>Viridiplantae</taxon>
        <taxon>Streptophyta</taxon>
        <taxon>Embryophyta</taxon>
        <taxon>Tracheophyta</taxon>
        <taxon>Spermatophyta</taxon>
        <taxon>Magnoliopsida</taxon>
        <taxon>eudicotyledons</taxon>
        <taxon>Gunneridae</taxon>
        <taxon>Pentapetalae</taxon>
        <taxon>rosids</taxon>
        <taxon>fabids</taxon>
        <taxon>Fagales</taxon>
        <taxon>Fagaceae</taxon>
        <taxon>Fagus</taxon>
    </lineage>
</organism>
<comment type="subcellular location">
    <subcellularLocation>
        <location evidence="1">Nucleus</location>
    </subcellularLocation>
</comment>
<dbReference type="InterPro" id="IPR022003">
    <property type="entry name" value="RST"/>
</dbReference>
<feature type="domain" description="RST" evidence="6">
    <location>
        <begin position="244"/>
        <end position="315"/>
    </location>
</feature>
<evidence type="ECO:0000256" key="2">
    <source>
        <dbReference type="ARBA" id="ARBA00022473"/>
    </source>
</evidence>
<feature type="domain" description="PARP catalytic" evidence="5">
    <location>
        <begin position="30"/>
        <end position="251"/>
    </location>
</feature>
<evidence type="ECO:0000256" key="1">
    <source>
        <dbReference type="ARBA" id="ARBA00004123"/>
    </source>
</evidence>
<evidence type="ECO:0000259" key="6">
    <source>
        <dbReference type="PROSITE" id="PS51879"/>
    </source>
</evidence>
<gene>
    <name evidence="7" type="ORF">FSB_LOCUS52311</name>
</gene>
<keyword evidence="2" id="KW-0217">Developmental protein</keyword>
<dbReference type="EMBL" id="OIVN01005891">
    <property type="protein sequence ID" value="SPD24429.1"/>
    <property type="molecule type" value="Genomic_DNA"/>
</dbReference>
<keyword evidence="4" id="KW-0539">Nucleus</keyword>